<name>A0ABS9UGD2_9BACL</name>
<evidence type="ECO:0000259" key="2">
    <source>
        <dbReference type="Pfam" id="PF02638"/>
    </source>
</evidence>
<dbReference type="PANTHER" id="PTHR43405:SF1">
    <property type="entry name" value="GLYCOSYL HYDROLASE DIGH"/>
    <property type="match status" value="1"/>
</dbReference>
<dbReference type="InterPro" id="IPR052177">
    <property type="entry name" value="Divisome_Glycosyl_Hydrolase"/>
</dbReference>
<dbReference type="Pfam" id="PF16373">
    <property type="entry name" value="DUF4985"/>
    <property type="match status" value="1"/>
</dbReference>
<feature type="domain" description="DUF4985" evidence="3">
    <location>
        <begin position="277"/>
        <end position="388"/>
    </location>
</feature>
<dbReference type="SUPFAM" id="SSF51445">
    <property type="entry name" value="(Trans)glycosidases"/>
    <property type="match status" value="1"/>
</dbReference>
<protein>
    <submittedName>
        <fullName evidence="4">Family 10 glycosylhydrolase</fullName>
    </submittedName>
</protein>
<organism evidence="4 5">
    <name type="scientific">Solibacillus palustris</name>
    <dbReference type="NCBI Taxonomy" id="2908203"/>
    <lineage>
        <taxon>Bacteria</taxon>
        <taxon>Bacillati</taxon>
        <taxon>Bacillota</taxon>
        <taxon>Bacilli</taxon>
        <taxon>Bacillales</taxon>
        <taxon>Caryophanaceae</taxon>
        <taxon>Solibacillus</taxon>
    </lineage>
</organism>
<evidence type="ECO:0000259" key="3">
    <source>
        <dbReference type="Pfam" id="PF16373"/>
    </source>
</evidence>
<reference evidence="4 5" key="1">
    <citation type="submission" date="2022-03" db="EMBL/GenBank/DDBJ databases">
        <authorList>
            <person name="Jo J.-H."/>
            <person name="Im W.-T."/>
        </authorList>
    </citation>
    <scope>NUCLEOTIDE SEQUENCE [LARGE SCALE GENOMIC DNA]</scope>
    <source>
        <strain evidence="4 5">MA9</strain>
    </source>
</reference>
<evidence type="ECO:0000256" key="1">
    <source>
        <dbReference type="ARBA" id="ARBA00022729"/>
    </source>
</evidence>
<keyword evidence="1" id="KW-0732">Signal</keyword>
<dbReference type="Proteomes" id="UP001316087">
    <property type="component" value="Unassembled WGS sequence"/>
</dbReference>
<keyword evidence="5" id="KW-1185">Reference proteome</keyword>
<feature type="domain" description="Glycosyl hydrolase-like 10" evidence="2">
    <location>
        <begin position="16"/>
        <end position="258"/>
    </location>
</feature>
<dbReference type="Gene3D" id="3.20.20.80">
    <property type="entry name" value="Glycosidases"/>
    <property type="match status" value="1"/>
</dbReference>
<dbReference type="Pfam" id="PF02638">
    <property type="entry name" value="GHL10"/>
    <property type="match status" value="1"/>
</dbReference>
<proteinExistence type="predicted"/>
<comment type="caution">
    <text evidence="4">The sequence shown here is derived from an EMBL/GenBank/DDBJ whole genome shotgun (WGS) entry which is preliminary data.</text>
</comment>
<dbReference type="EMBL" id="JAKZFC010000007">
    <property type="protein sequence ID" value="MCH7323391.1"/>
    <property type="molecule type" value="Genomic_DNA"/>
</dbReference>
<accession>A0ABS9UGD2</accession>
<dbReference type="InterPro" id="IPR032280">
    <property type="entry name" value="DUF4985"/>
</dbReference>
<dbReference type="PANTHER" id="PTHR43405">
    <property type="entry name" value="GLYCOSYL HYDROLASE DIGH"/>
    <property type="match status" value="1"/>
</dbReference>
<gene>
    <name evidence="4" type="ORF">LZ480_16065</name>
</gene>
<dbReference type="InterPro" id="IPR017853">
    <property type="entry name" value="GH"/>
</dbReference>
<sequence>MEQSNILWVDFLANATRLLDANKMKELIEHAQNCKITHLVVDAKIPYGFTTYPSQFAFHVSEMKDEQYKRWEGRDFLQEMIEHAKGTGLKVIANVDVFSEGSGINKEGMVYSKPEWRVTLYDESFSNMPTAMENHNDPTIFVNPIHPEVEAYELSIIQEIINHYEIDGVVLDRCRYPNIYGDFSRLSKEKFEAYIEQKIENWPTDIMTVEHKKPVFGKLFPKWAEFRANNIKNFVKKARNVVKTKNTDLIFTVYVGSWYPLYYNEGVNWGSKTYQPSFEWVSDTYCTAAYAEEFDFIMTGCYYPEVTIEEAKNNQRPANWYSVEGAIEMSKEVINGQIPVIASLYLKDYQDNVEQFLKAVKLCKEQTNGVMLFDTIYLEDYQWWGEFERFIK</sequence>
<evidence type="ECO:0000313" key="4">
    <source>
        <dbReference type="EMBL" id="MCH7323391.1"/>
    </source>
</evidence>
<evidence type="ECO:0000313" key="5">
    <source>
        <dbReference type="Proteomes" id="UP001316087"/>
    </source>
</evidence>
<dbReference type="InterPro" id="IPR003790">
    <property type="entry name" value="GHL10"/>
</dbReference>
<dbReference type="RefSeq" id="WP_241370562.1">
    <property type="nucleotide sequence ID" value="NZ_JAKZFC010000007.1"/>
</dbReference>